<dbReference type="Proteomes" id="UP001071230">
    <property type="component" value="Unassembled WGS sequence"/>
</dbReference>
<evidence type="ECO:0000313" key="3">
    <source>
        <dbReference type="EMBL" id="CEJ07053.1"/>
    </source>
</evidence>
<feature type="transmembrane region" description="Helical" evidence="1">
    <location>
        <begin position="12"/>
        <end position="29"/>
    </location>
</feature>
<keyword evidence="1" id="KW-0472">Membrane</keyword>
<reference evidence="3" key="1">
    <citation type="submission" date="2014-11" db="EMBL/GenBank/DDBJ databases">
        <authorList>
            <person name="Hornung B.V."/>
        </authorList>
    </citation>
    <scope>NUCLEOTIDE SEQUENCE</scope>
    <source>
        <strain evidence="3">INE</strain>
    </source>
</reference>
<keyword evidence="1" id="KW-0812">Transmembrane</keyword>
<keyword evidence="2" id="KW-0808">Transferase</keyword>
<gene>
    <name evidence="3" type="ORF">DEACI_1509</name>
    <name evidence="2" type="ORF">DEACI_2233</name>
</gene>
<dbReference type="InterPro" id="IPR012902">
    <property type="entry name" value="N_methyl_site"/>
</dbReference>
<sequence length="127" mass="13905">MDRLNDSGMTLLEVVLAMAVFLIGLTFLIKSDQVVQHYQRESEERQQMMFAAGGQMEKLLQSESVSATKAEQVTQIAIGGRSYSITWDTSTPNSGNPYLKEIKVTITPQGGKPSDVLTLYAYGVGTP</sequence>
<protein>
    <submittedName>
        <fullName evidence="3">IV_pilin_GFxxxE: prepilin-type N-terminal cleavage/methylation domain</fullName>
    </submittedName>
    <submittedName>
        <fullName evidence="2">tRNA-guanosine34 transglycosylase</fullName>
        <ecNumber evidence="2">2.4.2.29</ecNumber>
    </submittedName>
</protein>
<evidence type="ECO:0000256" key="1">
    <source>
        <dbReference type="SAM" id="Phobius"/>
    </source>
</evidence>
<reference evidence="2" key="2">
    <citation type="submission" date="2020-01" db="EMBL/GenBank/DDBJ databases">
        <authorList>
            <person name="Hornung B."/>
        </authorList>
    </citation>
    <scope>NUCLEOTIDE SEQUENCE</scope>
    <source>
        <strain evidence="2">PacBioINE</strain>
    </source>
</reference>
<dbReference type="NCBIfam" id="TIGR02532">
    <property type="entry name" value="IV_pilin_GFxxxE"/>
    <property type="match status" value="1"/>
</dbReference>
<dbReference type="EMBL" id="CDGJ01000037">
    <property type="protein sequence ID" value="CEJ07053.1"/>
    <property type="molecule type" value="Genomic_DNA"/>
</dbReference>
<dbReference type="KEGG" id="aacx:DEACI_2233"/>
<organism evidence="2">
    <name type="scientific">Acididesulfobacillus acetoxydans</name>
    <dbReference type="NCBI Taxonomy" id="1561005"/>
    <lineage>
        <taxon>Bacteria</taxon>
        <taxon>Bacillati</taxon>
        <taxon>Bacillota</taxon>
        <taxon>Clostridia</taxon>
        <taxon>Eubacteriales</taxon>
        <taxon>Peptococcaceae</taxon>
        <taxon>Acididesulfobacillus</taxon>
    </lineage>
</organism>
<dbReference type="AlphaFoldDB" id="A0A8S0XBS7"/>
<keyword evidence="1" id="KW-1133">Transmembrane helix</keyword>
<name>A0A8S0XBS7_9FIRM</name>
<keyword evidence="2" id="KW-0328">Glycosyltransferase</keyword>
<accession>A0A8S0XBS7</accession>
<dbReference type="EMBL" id="LR746496">
    <property type="protein sequence ID" value="CAA7601566.1"/>
    <property type="molecule type" value="Genomic_DNA"/>
</dbReference>
<dbReference type="Proteomes" id="UP000836597">
    <property type="component" value="Chromosome"/>
</dbReference>
<evidence type="ECO:0000313" key="2">
    <source>
        <dbReference type="EMBL" id="CAA7601566.1"/>
    </source>
</evidence>
<dbReference type="GO" id="GO:0016757">
    <property type="term" value="F:glycosyltransferase activity"/>
    <property type="evidence" value="ECO:0007669"/>
    <property type="project" value="UniProtKB-KW"/>
</dbReference>
<dbReference type="EC" id="2.4.2.29" evidence="2"/>
<proteinExistence type="predicted"/>
<dbReference type="Pfam" id="PF07963">
    <property type="entry name" value="N_methyl"/>
    <property type="match status" value="1"/>
</dbReference>
<keyword evidence="4" id="KW-1185">Reference proteome</keyword>
<evidence type="ECO:0000313" key="4">
    <source>
        <dbReference type="Proteomes" id="UP001071230"/>
    </source>
</evidence>